<dbReference type="PANTHER" id="PTHR43591">
    <property type="entry name" value="METHYLTRANSFERASE"/>
    <property type="match status" value="1"/>
</dbReference>
<evidence type="ECO:0000313" key="3">
    <source>
        <dbReference type="EMBL" id="KAG6283873.1"/>
    </source>
</evidence>
<dbReference type="GO" id="GO:0008168">
    <property type="term" value="F:methyltransferase activity"/>
    <property type="evidence" value="ECO:0007669"/>
    <property type="project" value="TreeGrafter"/>
</dbReference>
<dbReference type="CDD" id="cd02440">
    <property type="entry name" value="AdoMet_MTases"/>
    <property type="match status" value="1"/>
</dbReference>
<feature type="region of interest" description="Disordered" evidence="2">
    <location>
        <begin position="1"/>
        <end position="64"/>
    </location>
</feature>
<dbReference type="InterPro" id="IPR029063">
    <property type="entry name" value="SAM-dependent_MTases_sf"/>
</dbReference>
<dbReference type="Gene3D" id="3.40.50.150">
    <property type="entry name" value="Vaccinia Virus protein VP39"/>
    <property type="match status" value="1"/>
</dbReference>
<dbReference type="EMBL" id="SRRH01001004">
    <property type="protein sequence ID" value="KAG6283873.1"/>
    <property type="molecule type" value="Genomic_DNA"/>
</dbReference>
<protein>
    <recommendedName>
        <fullName evidence="5">Methyltransferase</fullName>
    </recommendedName>
</protein>
<dbReference type="Pfam" id="PF13489">
    <property type="entry name" value="Methyltransf_23"/>
    <property type="match status" value="1"/>
</dbReference>
<name>A0A9P7Q9F5_9HYPO</name>
<keyword evidence="4" id="KW-1185">Reference proteome</keyword>
<proteinExistence type="inferred from homology"/>
<evidence type="ECO:0000313" key="4">
    <source>
        <dbReference type="Proteomes" id="UP000707071"/>
    </source>
</evidence>
<evidence type="ECO:0000256" key="2">
    <source>
        <dbReference type="SAM" id="MobiDB-lite"/>
    </source>
</evidence>
<evidence type="ECO:0000256" key="1">
    <source>
        <dbReference type="ARBA" id="ARBA00038158"/>
    </source>
</evidence>
<sequence>MASEPPSHPQNRNALPTGAEFGVNKKSESHDEGASTGSLGTGSHGDAPATVHAIEGPPIEVGRQTDDEFDLSDIEDDSSTASLASSILADTYECGRRYPVFGDVRYPMPIDEIEQSREDMQHAMLMMLMENKLFLSPIGDHPQKILDIGTGTGIWAIEAGDKYPSAQVRGIDIAPIQPKWVPPNVSFLVDDCEKDWIERDVDLAHFRFMIPILKNTLQVLGNAFESLRPGGWIELQEVEPVPLCDDGTMPNDDPVKHLYETIERTYEKFGLKAALPPKLEAYLQEAGFENIHCQIIKVPIGPWAKDKIMRVVGQYQKMAVVEVMPSLSGRPFQALEMSEAEIEVTLAMARKGLDDPNVHRYFNYYFWYAQKPGSA</sequence>
<organism evidence="3 4">
    <name type="scientific">Claviceps aff. purpurea</name>
    <dbReference type="NCBI Taxonomy" id="1967640"/>
    <lineage>
        <taxon>Eukaryota</taxon>
        <taxon>Fungi</taxon>
        <taxon>Dikarya</taxon>
        <taxon>Ascomycota</taxon>
        <taxon>Pezizomycotina</taxon>
        <taxon>Sordariomycetes</taxon>
        <taxon>Hypocreomycetidae</taxon>
        <taxon>Hypocreales</taxon>
        <taxon>Clavicipitaceae</taxon>
        <taxon>Claviceps</taxon>
    </lineage>
</organism>
<reference evidence="3 4" key="1">
    <citation type="journal article" date="2020" name="bioRxiv">
        <title>Whole genome comparisons of ergot fungi reveals the divergence and evolution of species within the genus Claviceps are the result of varying mechanisms driving genome evolution and host range expansion.</title>
        <authorList>
            <person name="Wyka S.A."/>
            <person name="Mondo S.J."/>
            <person name="Liu M."/>
            <person name="Dettman J."/>
            <person name="Nalam V."/>
            <person name="Broders K.D."/>
        </authorList>
    </citation>
    <scope>NUCLEOTIDE SEQUENCE [LARGE SCALE GENOMIC DNA]</scope>
    <source>
        <strain evidence="3 4">Clav52</strain>
    </source>
</reference>
<accession>A0A9P7Q9F5</accession>
<comment type="caution">
    <text evidence="3">The sequence shown here is derived from an EMBL/GenBank/DDBJ whole genome shotgun (WGS) entry which is preliminary data.</text>
</comment>
<comment type="similarity">
    <text evidence="1">Belongs to the methyltransferase superfamily. LaeA methyltransferase family.</text>
</comment>
<gene>
    <name evidence="3" type="ORF">E4U09_000137</name>
</gene>
<feature type="compositionally biased region" description="Basic and acidic residues" evidence="2">
    <location>
        <begin position="23"/>
        <end position="33"/>
    </location>
</feature>
<evidence type="ECO:0008006" key="5">
    <source>
        <dbReference type="Google" id="ProtNLM"/>
    </source>
</evidence>
<dbReference type="AlphaFoldDB" id="A0A9P7Q9F5"/>
<dbReference type="PANTHER" id="PTHR43591:SF10">
    <property type="entry name" value="ABC TRANSMEMBRANE TYPE-1 DOMAIN-CONTAINING PROTEIN-RELATED"/>
    <property type="match status" value="1"/>
</dbReference>
<dbReference type="Proteomes" id="UP000707071">
    <property type="component" value="Unassembled WGS sequence"/>
</dbReference>
<dbReference type="SUPFAM" id="SSF53335">
    <property type="entry name" value="S-adenosyl-L-methionine-dependent methyltransferases"/>
    <property type="match status" value="1"/>
</dbReference>